<feature type="transmembrane region" description="Helical" evidence="1">
    <location>
        <begin position="48"/>
        <end position="72"/>
    </location>
</feature>
<name>A0A371NY85_9MICO</name>
<dbReference type="RefSeq" id="WP_116240456.1">
    <property type="nucleotide sequence ID" value="NZ_QUAB01000010.1"/>
</dbReference>
<keyword evidence="1" id="KW-0812">Transmembrane</keyword>
<reference evidence="2 3" key="1">
    <citation type="submission" date="2018-08" db="EMBL/GenBank/DDBJ databases">
        <title>Isolation, diversity and antifungal activity of Actinobacteria from cow dung.</title>
        <authorList>
            <person name="Ling L."/>
        </authorList>
    </citation>
    <scope>NUCLEOTIDE SEQUENCE [LARGE SCALE GENOMIC DNA]</scope>
    <source>
        <strain evidence="2 3">NEAU-LLE</strain>
    </source>
</reference>
<gene>
    <name evidence="2" type="ORF">DY023_00865</name>
</gene>
<protein>
    <submittedName>
        <fullName evidence="2">Uncharacterized protein</fullName>
    </submittedName>
</protein>
<dbReference type="AlphaFoldDB" id="A0A371NY85"/>
<dbReference type="EMBL" id="QUAB01000010">
    <property type="protein sequence ID" value="REJ08550.1"/>
    <property type="molecule type" value="Genomic_DNA"/>
</dbReference>
<sequence length="191" mass="20220">MTRPGDDITAMLETADPGRLSAEERAELKRMVRATSGSRLRRFAPRSAATVIAAGALLAVGGAAAAATLGVWQPWAQEPDLTVEYTMTDGRVCEYRIEFSEGATDRTREALADAFEDPDILSPAAIDAAIATIRADPGTQRDADTGAPMGYGTESYDPEWEYFNAVNAVISAHLTAQGAPGPATRGQAECE</sequence>
<evidence type="ECO:0000313" key="2">
    <source>
        <dbReference type="EMBL" id="REJ08550.1"/>
    </source>
</evidence>
<dbReference type="Proteomes" id="UP000262172">
    <property type="component" value="Unassembled WGS sequence"/>
</dbReference>
<keyword evidence="1" id="KW-1133">Transmembrane helix</keyword>
<dbReference type="OrthoDB" id="5144581at2"/>
<evidence type="ECO:0000256" key="1">
    <source>
        <dbReference type="SAM" id="Phobius"/>
    </source>
</evidence>
<evidence type="ECO:0000313" key="3">
    <source>
        <dbReference type="Proteomes" id="UP000262172"/>
    </source>
</evidence>
<proteinExistence type="predicted"/>
<organism evidence="2 3">
    <name type="scientific">Microbacterium bovistercoris</name>
    <dbReference type="NCBI Taxonomy" id="2293570"/>
    <lineage>
        <taxon>Bacteria</taxon>
        <taxon>Bacillati</taxon>
        <taxon>Actinomycetota</taxon>
        <taxon>Actinomycetes</taxon>
        <taxon>Micrococcales</taxon>
        <taxon>Microbacteriaceae</taxon>
        <taxon>Microbacterium</taxon>
    </lineage>
</organism>
<keyword evidence="3" id="KW-1185">Reference proteome</keyword>
<accession>A0A371NY85</accession>
<comment type="caution">
    <text evidence="2">The sequence shown here is derived from an EMBL/GenBank/DDBJ whole genome shotgun (WGS) entry which is preliminary data.</text>
</comment>
<keyword evidence="1" id="KW-0472">Membrane</keyword>